<dbReference type="EMBL" id="CP136892">
    <property type="protein sequence ID" value="WOL01541.1"/>
    <property type="molecule type" value="Genomic_DNA"/>
</dbReference>
<keyword evidence="1" id="KW-0808">Transferase</keyword>
<sequence length="170" mass="19093">MTTPPSGRLTANSFGLDLKRKLGCIESKTSTKRKKILENKYLLGREIGKGRSAIVALHRSENVVEVSFQIGKMVYKDPPLKKACQPRANEGEHQQRSPDIYFLIIVPHERLCQSSLLFKPNRNPKMLMLINSSHVFKKVVFGNDRKGNGGSISDVERAIPGLEIAPWLQI</sequence>
<dbReference type="AlphaFoldDB" id="A0AAQ3K9K0"/>
<evidence type="ECO:0000313" key="1">
    <source>
        <dbReference type="EMBL" id="WOL01541.1"/>
    </source>
</evidence>
<reference evidence="1 2" key="1">
    <citation type="submission" date="2023-10" db="EMBL/GenBank/DDBJ databases">
        <title>Chromosome-scale genome assembly provides insights into flower coloration mechanisms of Canna indica.</title>
        <authorList>
            <person name="Li C."/>
        </authorList>
    </citation>
    <scope>NUCLEOTIDE SEQUENCE [LARGE SCALE GENOMIC DNA]</scope>
    <source>
        <tissue evidence="1">Flower</tissue>
    </source>
</reference>
<dbReference type="Proteomes" id="UP001327560">
    <property type="component" value="Chromosome 3"/>
</dbReference>
<accession>A0AAQ3K9K0</accession>
<organism evidence="1 2">
    <name type="scientific">Canna indica</name>
    <name type="common">Indian-shot</name>
    <dbReference type="NCBI Taxonomy" id="4628"/>
    <lineage>
        <taxon>Eukaryota</taxon>
        <taxon>Viridiplantae</taxon>
        <taxon>Streptophyta</taxon>
        <taxon>Embryophyta</taxon>
        <taxon>Tracheophyta</taxon>
        <taxon>Spermatophyta</taxon>
        <taxon>Magnoliopsida</taxon>
        <taxon>Liliopsida</taxon>
        <taxon>Zingiberales</taxon>
        <taxon>Cannaceae</taxon>
        <taxon>Canna</taxon>
    </lineage>
</organism>
<proteinExistence type="predicted"/>
<keyword evidence="2" id="KW-1185">Reference proteome</keyword>
<keyword evidence="1" id="KW-0418">Kinase</keyword>
<name>A0AAQ3K9K0_9LILI</name>
<gene>
    <name evidence="1" type="ORF">Cni_G10258</name>
</gene>
<dbReference type="GO" id="GO:0016301">
    <property type="term" value="F:kinase activity"/>
    <property type="evidence" value="ECO:0007669"/>
    <property type="project" value="UniProtKB-KW"/>
</dbReference>
<evidence type="ECO:0000313" key="2">
    <source>
        <dbReference type="Proteomes" id="UP001327560"/>
    </source>
</evidence>
<protein>
    <submittedName>
        <fullName evidence="1">Serine/threonine-protein kinase PEPKR2-like isoform X2</fullName>
    </submittedName>
</protein>